<dbReference type="InterPro" id="IPR008952">
    <property type="entry name" value="Tetraspanin_EC2_sf"/>
</dbReference>
<reference evidence="6 7" key="1">
    <citation type="submission" date="2024-11" db="EMBL/GenBank/DDBJ databases">
        <title>Chromosome-level genome assembly of the freshwater bivalve Anodonta woodiana.</title>
        <authorList>
            <person name="Chen X."/>
        </authorList>
    </citation>
    <scope>NUCLEOTIDE SEQUENCE [LARGE SCALE GENOMIC DNA]</scope>
    <source>
        <strain evidence="6">MN2024</strain>
        <tissue evidence="6">Gills</tissue>
    </source>
</reference>
<evidence type="ECO:0000313" key="7">
    <source>
        <dbReference type="Proteomes" id="UP001634394"/>
    </source>
</evidence>
<gene>
    <name evidence="6" type="ORF">ACJMK2_026963</name>
</gene>
<dbReference type="InterPro" id="IPR018499">
    <property type="entry name" value="Tetraspanin/Peripherin"/>
</dbReference>
<proteinExistence type="predicted"/>
<dbReference type="EMBL" id="JBJQND010000002">
    <property type="protein sequence ID" value="KAL3887007.1"/>
    <property type="molecule type" value="Genomic_DNA"/>
</dbReference>
<feature type="transmembrane region" description="Helical" evidence="5">
    <location>
        <begin position="231"/>
        <end position="250"/>
    </location>
</feature>
<name>A0ABD3XLN7_SINWO</name>
<comment type="caution">
    <text evidence="6">The sequence shown here is derived from an EMBL/GenBank/DDBJ whole genome shotgun (WGS) entry which is preliminary data.</text>
</comment>
<evidence type="ECO:0000256" key="3">
    <source>
        <dbReference type="ARBA" id="ARBA00022989"/>
    </source>
</evidence>
<keyword evidence="3 5" id="KW-1133">Transmembrane helix</keyword>
<dbReference type="Gene3D" id="1.10.1450.10">
    <property type="entry name" value="Tetraspanin"/>
    <property type="match status" value="1"/>
</dbReference>
<protein>
    <recommendedName>
        <fullName evidence="8">Tetraspanin</fullName>
    </recommendedName>
</protein>
<keyword evidence="4 5" id="KW-0472">Membrane</keyword>
<evidence type="ECO:0000256" key="1">
    <source>
        <dbReference type="ARBA" id="ARBA00004141"/>
    </source>
</evidence>
<feature type="transmembrane region" description="Helical" evidence="5">
    <location>
        <begin position="76"/>
        <end position="100"/>
    </location>
</feature>
<dbReference type="PANTHER" id="PTHR19282:SF452">
    <property type="entry name" value="LD03691P"/>
    <property type="match status" value="1"/>
</dbReference>
<evidence type="ECO:0000256" key="4">
    <source>
        <dbReference type="ARBA" id="ARBA00023136"/>
    </source>
</evidence>
<dbReference type="Pfam" id="PF00335">
    <property type="entry name" value="Tetraspanin"/>
    <property type="match status" value="1"/>
</dbReference>
<accession>A0ABD3XLN7</accession>
<comment type="subcellular location">
    <subcellularLocation>
        <location evidence="1">Membrane</location>
        <topology evidence="1">Multi-pass membrane protein</topology>
    </subcellularLocation>
</comment>
<dbReference type="AlphaFoldDB" id="A0ABD3XLN7"/>
<evidence type="ECO:0000256" key="5">
    <source>
        <dbReference type="SAM" id="Phobius"/>
    </source>
</evidence>
<evidence type="ECO:0000313" key="6">
    <source>
        <dbReference type="EMBL" id="KAL3887007.1"/>
    </source>
</evidence>
<dbReference type="GO" id="GO:0016020">
    <property type="term" value="C:membrane"/>
    <property type="evidence" value="ECO:0007669"/>
    <property type="project" value="UniProtKB-SubCell"/>
</dbReference>
<keyword evidence="2 5" id="KW-0812">Transmembrane</keyword>
<dbReference type="SUPFAM" id="SSF48652">
    <property type="entry name" value="Tetraspanin"/>
    <property type="match status" value="1"/>
</dbReference>
<sequence length="290" mass="30878">MGCCVTASRVVIVLFNFLFIIIGLLFIAGGLFLKLGSSVYKGALDSVQASIEKSISDTGGGSVKLNLDLGSVTEPIMFAFIGIGLFLLVICFLGCCGACYKFRVLLILYIIPSILILATEIVVVILFLGAPSVIQTPLASSLKSGIQSDFQDISGTNLLSVAWNIAMQQFKCCGANDYNDFTGASKWNINKYTGSTLKTPLACCINLPTGSASGDLTCATSPTTSTNYLNTTLLIILAFIIFCYTGKVVPSDDGPIKKNKVAPINTVTQVKPRARPAIGQRKNKVSPARY</sequence>
<dbReference type="PANTHER" id="PTHR19282">
    <property type="entry name" value="TETRASPANIN"/>
    <property type="match status" value="1"/>
</dbReference>
<feature type="transmembrane region" description="Helical" evidence="5">
    <location>
        <begin position="107"/>
        <end position="130"/>
    </location>
</feature>
<feature type="transmembrane region" description="Helical" evidence="5">
    <location>
        <begin position="12"/>
        <end position="33"/>
    </location>
</feature>
<organism evidence="6 7">
    <name type="scientific">Sinanodonta woodiana</name>
    <name type="common">Chinese pond mussel</name>
    <name type="synonym">Anodonta woodiana</name>
    <dbReference type="NCBI Taxonomy" id="1069815"/>
    <lineage>
        <taxon>Eukaryota</taxon>
        <taxon>Metazoa</taxon>
        <taxon>Spiralia</taxon>
        <taxon>Lophotrochozoa</taxon>
        <taxon>Mollusca</taxon>
        <taxon>Bivalvia</taxon>
        <taxon>Autobranchia</taxon>
        <taxon>Heteroconchia</taxon>
        <taxon>Palaeoheterodonta</taxon>
        <taxon>Unionida</taxon>
        <taxon>Unionoidea</taxon>
        <taxon>Unionidae</taxon>
        <taxon>Unioninae</taxon>
        <taxon>Sinanodonta</taxon>
    </lineage>
</organism>
<dbReference type="Proteomes" id="UP001634394">
    <property type="component" value="Unassembled WGS sequence"/>
</dbReference>
<evidence type="ECO:0000256" key="2">
    <source>
        <dbReference type="ARBA" id="ARBA00022692"/>
    </source>
</evidence>
<keyword evidence="7" id="KW-1185">Reference proteome</keyword>
<evidence type="ECO:0008006" key="8">
    <source>
        <dbReference type="Google" id="ProtNLM"/>
    </source>
</evidence>